<sequence>MTGSTLAADLRSWLLRLGVHGAPAPDPSIRALDFQNAPRILDNGYRLARPADSSREQLYPYVDLSHHEPFIAGEHVELTRAKRRELYQRWYEFCPGGFMHLEKEVADQWRPISVSIMLQLSDEGYRAITHRRPPENQRHRPG</sequence>
<dbReference type="EMBL" id="AP022577">
    <property type="protein sequence ID" value="BBX85555.1"/>
    <property type="molecule type" value="Genomic_DNA"/>
</dbReference>
<dbReference type="Proteomes" id="UP000465609">
    <property type="component" value="Chromosome"/>
</dbReference>
<gene>
    <name evidence="1" type="ORF">MAUB_34280</name>
</gene>
<organism evidence="1 2">
    <name type="scientific">Mycolicibacterium aubagnense</name>
    <dbReference type="NCBI Taxonomy" id="319707"/>
    <lineage>
        <taxon>Bacteria</taxon>
        <taxon>Bacillati</taxon>
        <taxon>Actinomycetota</taxon>
        <taxon>Actinomycetes</taxon>
        <taxon>Mycobacteriales</taxon>
        <taxon>Mycobacteriaceae</taxon>
        <taxon>Mycolicibacterium</taxon>
    </lineage>
</organism>
<evidence type="ECO:0000313" key="2">
    <source>
        <dbReference type="Proteomes" id="UP000465609"/>
    </source>
</evidence>
<evidence type="ECO:0000313" key="1">
    <source>
        <dbReference type="EMBL" id="BBX85555.1"/>
    </source>
</evidence>
<accession>A0ABM7IFP1</accession>
<keyword evidence="2" id="KW-1185">Reference proteome</keyword>
<protein>
    <submittedName>
        <fullName evidence="1">Uncharacterized protein</fullName>
    </submittedName>
</protein>
<proteinExistence type="predicted"/>
<reference evidence="1 2" key="1">
    <citation type="journal article" date="2019" name="Emerg. Microbes Infect.">
        <title>Comprehensive subspecies identification of 175 nontuberculous mycobacteria species based on 7547 genomic profiles.</title>
        <authorList>
            <person name="Matsumoto Y."/>
            <person name="Kinjo T."/>
            <person name="Motooka D."/>
            <person name="Nabeya D."/>
            <person name="Jung N."/>
            <person name="Uechi K."/>
            <person name="Horii T."/>
            <person name="Iida T."/>
            <person name="Fujita J."/>
            <person name="Nakamura S."/>
        </authorList>
    </citation>
    <scope>NUCLEOTIDE SEQUENCE [LARGE SCALE GENOMIC DNA]</scope>
    <source>
        <strain evidence="1 2">JCM 15296</strain>
    </source>
</reference>
<name>A0ABM7IFP1_9MYCO</name>